<dbReference type="Pfam" id="PF12716">
    <property type="entry name" value="Apq12"/>
    <property type="match status" value="1"/>
</dbReference>
<feature type="compositionally biased region" description="Basic residues" evidence="1">
    <location>
        <begin position="168"/>
        <end position="177"/>
    </location>
</feature>
<dbReference type="InterPro" id="IPR024316">
    <property type="entry name" value="APQ12"/>
</dbReference>
<protein>
    <recommendedName>
        <fullName evidence="5">Nuclear pore assembly and biogenesis-domain-containing protein</fullName>
    </recommendedName>
</protein>
<dbReference type="EMBL" id="KN846961">
    <property type="protein sequence ID" value="KIW64341.1"/>
    <property type="molecule type" value="Genomic_DNA"/>
</dbReference>
<evidence type="ECO:0000256" key="1">
    <source>
        <dbReference type="SAM" id="MobiDB-lite"/>
    </source>
</evidence>
<keyword evidence="2" id="KW-1133">Transmembrane helix</keyword>
<sequence length="177" mass="19637">MAPQPSAQLPSFIYHFAGLYNNYILPYLPDPLQSLSNNISPFFTSILSAASNGDMVSLAAFLLTVYLSFKIADYIRRSVIGWVVFLIKIALILVLVQAVFYINRNGMQKAISDAEWMFGMLWGLVEDKVVGNGHERDNRTGGYGSGYGNGAWSNSYGSRRQQVPVGRGRQKGRSGWT</sequence>
<keyword evidence="2" id="KW-0472">Membrane</keyword>
<accession>A0A0D2CGP9</accession>
<dbReference type="Proteomes" id="UP000054266">
    <property type="component" value="Unassembled WGS sequence"/>
</dbReference>
<evidence type="ECO:0008006" key="5">
    <source>
        <dbReference type="Google" id="ProtNLM"/>
    </source>
</evidence>
<feature type="region of interest" description="Disordered" evidence="1">
    <location>
        <begin position="153"/>
        <end position="177"/>
    </location>
</feature>
<keyword evidence="4" id="KW-1185">Reference proteome</keyword>
<feature type="transmembrane region" description="Helical" evidence="2">
    <location>
        <begin position="79"/>
        <end position="102"/>
    </location>
</feature>
<dbReference type="AlphaFoldDB" id="A0A0D2CGP9"/>
<reference evidence="3 4" key="1">
    <citation type="submission" date="2015-01" db="EMBL/GenBank/DDBJ databases">
        <title>The Genome Sequence of Capronia semiimmersa CBS27337.</title>
        <authorList>
            <consortium name="The Broad Institute Genomics Platform"/>
            <person name="Cuomo C."/>
            <person name="de Hoog S."/>
            <person name="Gorbushina A."/>
            <person name="Stielow B."/>
            <person name="Teixiera M."/>
            <person name="Abouelleil A."/>
            <person name="Chapman S.B."/>
            <person name="Priest M."/>
            <person name="Young S.K."/>
            <person name="Wortman J."/>
            <person name="Nusbaum C."/>
            <person name="Birren B."/>
        </authorList>
    </citation>
    <scope>NUCLEOTIDE SEQUENCE [LARGE SCALE GENOMIC DNA]</scope>
    <source>
        <strain evidence="3 4">CBS 27337</strain>
    </source>
</reference>
<name>A0A0D2CGP9_9EURO</name>
<feature type="transmembrane region" description="Helical" evidence="2">
    <location>
        <begin position="42"/>
        <end position="67"/>
    </location>
</feature>
<feature type="compositionally biased region" description="Low complexity" evidence="1">
    <location>
        <begin position="153"/>
        <end position="167"/>
    </location>
</feature>
<proteinExistence type="predicted"/>
<evidence type="ECO:0000313" key="3">
    <source>
        <dbReference type="EMBL" id="KIW64341.1"/>
    </source>
</evidence>
<keyword evidence="2" id="KW-0812">Transmembrane</keyword>
<dbReference type="HOGENOM" id="CLU_1517685_0_0_1"/>
<organism evidence="3 4">
    <name type="scientific">Phialophora macrospora</name>
    <dbReference type="NCBI Taxonomy" id="1851006"/>
    <lineage>
        <taxon>Eukaryota</taxon>
        <taxon>Fungi</taxon>
        <taxon>Dikarya</taxon>
        <taxon>Ascomycota</taxon>
        <taxon>Pezizomycotina</taxon>
        <taxon>Eurotiomycetes</taxon>
        <taxon>Chaetothyriomycetidae</taxon>
        <taxon>Chaetothyriales</taxon>
        <taxon>Herpotrichiellaceae</taxon>
        <taxon>Phialophora</taxon>
    </lineage>
</organism>
<gene>
    <name evidence="3" type="ORF">PV04_09283</name>
</gene>
<evidence type="ECO:0000256" key="2">
    <source>
        <dbReference type="SAM" id="Phobius"/>
    </source>
</evidence>
<evidence type="ECO:0000313" key="4">
    <source>
        <dbReference type="Proteomes" id="UP000054266"/>
    </source>
</evidence>